<dbReference type="InterPro" id="IPR014031">
    <property type="entry name" value="Ketoacyl_synth_C"/>
</dbReference>
<evidence type="ECO:0000256" key="5">
    <source>
        <dbReference type="ARBA" id="ARBA00022490"/>
    </source>
</evidence>
<comment type="similarity">
    <text evidence="2 13">Belongs to the thiolase-like superfamily. Beta-ketoacyl-ACP synthases family.</text>
</comment>
<evidence type="ECO:0000256" key="12">
    <source>
        <dbReference type="ARBA" id="ARBA00048506"/>
    </source>
</evidence>
<dbReference type="GO" id="GO:0004315">
    <property type="term" value="F:3-oxoacyl-[acyl-carrier-protein] synthase activity"/>
    <property type="evidence" value="ECO:0007669"/>
    <property type="project" value="UniProtKB-EC"/>
</dbReference>
<organism evidence="15 16">
    <name type="scientific">Pseudobacteriovorax antillogorgiicola</name>
    <dbReference type="NCBI Taxonomy" id="1513793"/>
    <lineage>
        <taxon>Bacteria</taxon>
        <taxon>Pseudomonadati</taxon>
        <taxon>Bdellovibrionota</taxon>
        <taxon>Oligoflexia</taxon>
        <taxon>Oligoflexales</taxon>
        <taxon>Pseudobacteriovoracaceae</taxon>
        <taxon>Pseudobacteriovorax</taxon>
    </lineage>
</organism>
<evidence type="ECO:0000256" key="4">
    <source>
        <dbReference type="ARBA" id="ARBA00013191"/>
    </source>
</evidence>
<dbReference type="RefSeq" id="WP_132315268.1">
    <property type="nucleotide sequence ID" value="NZ_FWZT01000002.1"/>
</dbReference>
<evidence type="ECO:0000256" key="9">
    <source>
        <dbReference type="ARBA" id="ARBA00041620"/>
    </source>
</evidence>
<sequence>MEARQVVVTGMGVITSNAQNTVEFAQALRHGTSGIRHFSELEELKFACQVGGQCNIPAERLQAAISEADINSMSQGMKLAALASLEAFQQAGLSPKPEDSDDVYEDTGAMIGTGIGGLDVFAEDVYPKVVAGKVKRLGSSVVERIMFSGPSAKVAGLLGLGNQVSANSSACSTGTEAIIMGAERIRSGLAKRMLVGGVEAAHPQIWAGFDSMRVLSRKFNDTPEQASRPMSASAAGFVPGSGAGILVIEDRESAEQRGAKIYGEILGTSINCGGMRAGGSMTAPSTASVIRCIRSAMMDANLKAHDIDYINGHLTATMADPLELGNWQKALEIDPGQMPWINSTKSLIGHCLGAAGAIESVATLLQLNQGFIHGSINCEDIHPDIAPFAERIVQSTQDKTITTAAKASFGFGDVNSCIIFKHGRC</sequence>
<evidence type="ECO:0000256" key="1">
    <source>
        <dbReference type="ARBA" id="ARBA00004496"/>
    </source>
</evidence>
<evidence type="ECO:0000256" key="7">
    <source>
        <dbReference type="ARBA" id="ARBA00023315"/>
    </source>
</evidence>
<keyword evidence="5" id="KW-0963">Cytoplasm</keyword>
<dbReference type="InterPro" id="IPR000794">
    <property type="entry name" value="Beta-ketoacyl_synthase"/>
</dbReference>
<evidence type="ECO:0000259" key="14">
    <source>
        <dbReference type="PROSITE" id="PS52004"/>
    </source>
</evidence>
<evidence type="ECO:0000256" key="11">
    <source>
        <dbReference type="ARBA" id="ARBA00048121"/>
    </source>
</evidence>
<dbReference type="PROSITE" id="PS52004">
    <property type="entry name" value="KS3_2"/>
    <property type="match status" value="1"/>
</dbReference>
<dbReference type="AlphaFoldDB" id="A0A1Y6BBY4"/>
<dbReference type="Pfam" id="PF02801">
    <property type="entry name" value="Ketoacyl-synt_C"/>
    <property type="match status" value="1"/>
</dbReference>
<dbReference type="InterPro" id="IPR016039">
    <property type="entry name" value="Thiolase-like"/>
</dbReference>
<evidence type="ECO:0000256" key="3">
    <source>
        <dbReference type="ARBA" id="ARBA00011738"/>
    </source>
</evidence>
<dbReference type="Proteomes" id="UP000192907">
    <property type="component" value="Unassembled WGS sequence"/>
</dbReference>
<comment type="subcellular location">
    <subcellularLocation>
        <location evidence="1">Cytoplasm</location>
    </subcellularLocation>
</comment>
<keyword evidence="7" id="KW-0012">Acyltransferase</keyword>
<evidence type="ECO:0000256" key="13">
    <source>
        <dbReference type="RuleBase" id="RU003694"/>
    </source>
</evidence>
<dbReference type="PANTHER" id="PTHR11712:SF306">
    <property type="entry name" value="3-OXOACYL-[ACYL-CARRIER-PROTEIN] SYNTHASE 1"/>
    <property type="match status" value="1"/>
</dbReference>
<keyword evidence="6 13" id="KW-0808">Transferase</keyword>
<evidence type="ECO:0000256" key="6">
    <source>
        <dbReference type="ARBA" id="ARBA00022679"/>
    </source>
</evidence>
<dbReference type="SUPFAM" id="SSF53901">
    <property type="entry name" value="Thiolase-like"/>
    <property type="match status" value="1"/>
</dbReference>
<feature type="domain" description="Ketosynthase family 3 (KS3)" evidence="14">
    <location>
        <begin position="3"/>
        <end position="422"/>
    </location>
</feature>
<dbReference type="GO" id="GO:0006633">
    <property type="term" value="P:fatty acid biosynthetic process"/>
    <property type="evidence" value="ECO:0007669"/>
    <property type="project" value="TreeGrafter"/>
</dbReference>
<comment type="catalytic activity">
    <reaction evidence="12">
        <text>a fatty acyl-[ACP] + malonyl-[ACP] + H(+) = a 3-oxoacyl-[ACP] + holo-[ACP] + CO2</text>
        <dbReference type="Rhea" id="RHEA:22836"/>
        <dbReference type="Rhea" id="RHEA-COMP:9623"/>
        <dbReference type="Rhea" id="RHEA-COMP:9685"/>
        <dbReference type="Rhea" id="RHEA-COMP:9916"/>
        <dbReference type="Rhea" id="RHEA-COMP:14125"/>
        <dbReference type="ChEBI" id="CHEBI:15378"/>
        <dbReference type="ChEBI" id="CHEBI:16526"/>
        <dbReference type="ChEBI" id="CHEBI:64479"/>
        <dbReference type="ChEBI" id="CHEBI:78449"/>
        <dbReference type="ChEBI" id="CHEBI:78776"/>
        <dbReference type="ChEBI" id="CHEBI:138651"/>
        <dbReference type="EC" id="2.3.1.41"/>
    </reaction>
    <physiologicalReaction direction="left-to-right" evidence="12">
        <dbReference type="Rhea" id="RHEA:22837"/>
    </physiologicalReaction>
</comment>
<dbReference type="STRING" id="1513793.SAMN06296036_102250"/>
<keyword evidence="16" id="KW-1185">Reference proteome</keyword>
<evidence type="ECO:0000256" key="8">
    <source>
        <dbReference type="ARBA" id="ARBA00039450"/>
    </source>
</evidence>
<evidence type="ECO:0000256" key="10">
    <source>
        <dbReference type="ARBA" id="ARBA00042143"/>
    </source>
</evidence>
<gene>
    <name evidence="15" type="ORF">SAMN06296036_102250</name>
</gene>
<comment type="catalytic activity">
    <reaction evidence="11">
        <text>(3Z)-decenoyl-[ACP] + malonyl-[ACP] + H(+) = 3-oxo-(5Z)-dodecenoyl-[ACP] + holo-[ACP] + CO2</text>
        <dbReference type="Rhea" id="RHEA:54940"/>
        <dbReference type="Rhea" id="RHEA-COMP:9623"/>
        <dbReference type="Rhea" id="RHEA-COMP:9685"/>
        <dbReference type="Rhea" id="RHEA-COMP:9927"/>
        <dbReference type="Rhea" id="RHEA-COMP:14042"/>
        <dbReference type="ChEBI" id="CHEBI:15378"/>
        <dbReference type="ChEBI" id="CHEBI:16526"/>
        <dbReference type="ChEBI" id="CHEBI:64479"/>
        <dbReference type="ChEBI" id="CHEBI:78449"/>
        <dbReference type="ChEBI" id="CHEBI:78798"/>
        <dbReference type="ChEBI" id="CHEBI:138410"/>
    </reaction>
    <physiologicalReaction direction="left-to-right" evidence="11">
        <dbReference type="Rhea" id="RHEA:54941"/>
    </physiologicalReaction>
</comment>
<dbReference type="InterPro" id="IPR014030">
    <property type="entry name" value="Ketoacyl_synth_N"/>
</dbReference>
<dbReference type="OrthoDB" id="9808669at2"/>
<dbReference type="Gene3D" id="3.40.47.10">
    <property type="match status" value="1"/>
</dbReference>
<dbReference type="PANTHER" id="PTHR11712">
    <property type="entry name" value="POLYKETIDE SYNTHASE-RELATED"/>
    <property type="match status" value="1"/>
</dbReference>
<dbReference type="SMART" id="SM00825">
    <property type="entry name" value="PKS_KS"/>
    <property type="match status" value="1"/>
</dbReference>
<comment type="subunit">
    <text evidence="3">Homodimer.</text>
</comment>
<dbReference type="CDD" id="cd00834">
    <property type="entry name" value="KAS_I_II"/>
    <property type="match status" value="1"/>
</dbReference>
<protein>
    <recommendedName>
        <fullName evidence="8">3-oxoacyl-[acyl-carrier-protein] synthase 1</fullName>
        <ecNumber evidence="4">2.3.1.41</ecNumber>
    </recommendedName>
    <alternativeName>
        <fullName evidence="9">3-oxoacyl-[acyl-carrier-protein] synthase I</fullName>
    </alternativeName>
    <alternativeName>
        <fullName evidence="10">Beta-ketoacyl-ACP synthase I</fullName>
    </alternativeName>
</protein>
<dbReference type="GO" id="GO:0005829">
    <property type="term" value="C:cytosol"/>
    <property type="evidence" value="ECO:0007669"/>
    <property type="project" value="TreeGrafter"/>
</dbReference>
<evidence type="ECO:0000313" key="16">
    <source>
        <dbReference type="Proteomes" id="UP000192907"/>
    </source>
</evidence>
<evidence type="ECO:0000313" key="15">
    <source>
        <dbReference type="EMBL" id="SME95939.1"/>
    </source>
</evidence>
<evidence type="ECO:0000256" key="2">
    <source>
        <dbReference type="ARBA" id="ARBA00008467"/>
    </source>
</evidence>
<accession>A0A1Y6BBY4</accession>
<reference evidence="16" key="1">
    <citation type="submission" date="2017-04" db="EMBL/GenBank/DDBJ databases">
        <authorList>
            <person name="Varghese N."/>
            <person name="Submissions S."/>
        </authorList>
    </citation>
    <scope>NUCLEOTIDE SEQUENCE [LARGE SCALE GENOMIC DNA]</scope>
    <source>
        <strain evidence="16">RKEM611</strain>
    </source>
</reference>
<name>A0A1Y6BBY4_9BACT</name>
<dbReference type="Pfam" id="PF00109">
    <property type="entry name" value="ketoacyl-synt"/>
    <property type="match status" value="1"/>
</dbReference>
<dbReference type="EC" id="2.3.1.41" evidence="4"/>
<dbReference type="InterPro" id="IPR020841">
    <property type="entry name" value="PKS_Beta-ketoAc_synthase_dom"/>
</dbReference>
<dbReference type="EMBL" id="FWZT01000002">
    <property type="protein sequence ID" value="SME95939.1"/>
    <property type="molecule type" value="Genomic_DNA"/>
</dbReference>
<proteinExistence type="inferred from homology"/>